<dbReference type="InterPro" id="IPR006944">
    <property type="entry name" value="Phage/GTA_portal"/>
</dbReference>
<sequence>MLPTTRGPIIHAIPIFSFGPRRGSREVLIAYRENGWLRAIVDTVADAVATPTWKAYKRVGFGGVKRYDVRWKSSARHERRKALEEATQAGELVELPEHEVLRLLESPHPEYPGRELRKLLQVHLDLVGETFLWLRLGQDGRPVGWEPVPPHCVHMTPQPGRPYFALSYGQFSGYVPAEHMLWPKHLDPENPLGRGVGRGTALGDQLDTMEAIDKATKGTFERGGLPHAVVGLDSKHEDFERQEAADDLEKRFKEEFRGPENAGKVWFTPGGVTLAQVAINYRELQADELAKSLRSYVRHVYNVPPELLGDTTSSNRSTSEAAKYHLAEYAVAPRLEFLLAWFQHRLVPLIDADVILDYEDPRPQEFERVFRAMTTPITEAFEFNEARAFAGYEPLPELEGKRPAPLPGQGGGGNNTSSAAANATPEPPRDRTGEEGRL</sequence>
<name>A0A7Y4IQ99_MYXXA</name>
<organism evidence="2 3">
    <name type="scientific">Myxococcus xanthus</name>
    <dbReference type="NCBI Taxonomy" id="34"/>
    <lineage>
        <taxon>Bacteria</taxon>
        <taxon>Pseudomonadati</taxon>
        <taxon>Myxococcota</taxon>
        <taxon>Myxococcia</taxon>
        <taxon>Myxococcales</taxon>
        <taxon>Cystobacterineae</taxon>
        <taxon>Myxococcaceae</taxon>
        <taxon>Myxococcus</taxon>
    </lineage>
</organism>
<dbReference type="Pfam" id="PF04860">
    <property type="entry name" value="Phage_portal"/>
    <property type="match status" value="1"/>
</dbReference>
<dbReference type="Proteomes" id="UP000533080">
    <property type="component" value="Unassembled WGS sequence"/>
</dbReference>
<reference evidence="2 3" key="1">
    <citation type="submission" date="2020-05" db="EMBL/GenBank/DDBJ databases">
        <authorList>
            <person name="Whitworth D."/>
        </authorList>
    </citation>
    <scope>NUCLEOTIDE SEQUENCE [LARGE SCALE GENOMIC DNA]</scope>
    <source>
        <strain evidence="2 3">AM005</strain>
    </source>
</reference>
<feature type="compositionally biased region" description="Low complexity" evidence="1">
    <location>
        <begin position="415"/>
        <end position="424"/>
    </location>
</feature>
<dbReference type="EMBL" id="JABFNT010000196">
    <property type="protein sequence ID" value="NOJ83448.1"/>
    <property type="molecule type" value="Genomic_DNA"/>
</dbReference>
<evidence type="ECO:0000313" key="2">
    <source>
        <dbReference type="EMBL" id="NOJ83448.1"/>
    </source>
</evidence>
<gene>
    <name evidence="2" type="ORF">HNV28_34935</name>
</gene>
<feature type="compositionally biased region" description="Basic and acidic residues" evidence="1">
    <location>
        <begin position="427"/>
        <end position="438"/>
    </location>
</feature>
<dbReference type="AlphaFoldDB" id="A0A7Y4IQ99"/>
<comment type="caution">
    <text evidence="2">The sequence shown here is derived from an EMBL/GenBank/DDBJ whole genome shotgun (WGS) entry which is preliminary data.</text>
</comment>
<feature type="region of interest" description="Disordered" evidence="1">
    <location>
        <begin position="394"/>
        <end position="438"/>
    </location>
</feature>
<evidence type="ECO:0000256" key="1">
    <source>
        <dbReference type="SAM" id="MobiDB-lite"/>
    </source>
</evidence>
<evidence type="ECO:0000313" key="3">
    <source>
        <dbReference type="Proteomes" id="UP000533080"/>
    </source>
</evidence>
<proteinExistence type="predicted"/>
<protein>
    <submittedName>
        <fullName evidence="2">Phage portal protein</fullName>
    </submittedName>
</protein>
<accession>A0A7Y4IQ99</accession>